<dbReference type="Pfam" id="PF00293">
    <property type="entry name" value="NUDIX"/>
    <property type="match status" value="1"/>
</dbReference>
<dbReference type="InterPro" id="IPR020084">
    <property type="entry name" value="NUDIX_hydrolase_CS"/>
</dbReference>
<evidence type="ECO:0000313" key="21">
    <source>
        <dbReference type="EMBL" id="GGB22366.1"/>
    </source>
</evidence>
<evidence type="ECO:0000256" key="5">
    <source>
        <dbReference type="ARBA" id="ARBA00022723"/>
    </source>
</evidence>
<evidence type="ECO:0000256" key="13">
    <source>
        <dbReference type="ARBA" id="ARBA00040794"/>
    </source>
</evidence>
<dbReference type="EMBL" id="BMIH01000001">
    <property type="protein sequence ID" value="GGB22366.1"/>
    <property type="molecule type" value="Genomic_DNA"/>
</dbReference>
<comment type="similarity">
    <text evidence="2 19">Belongs to the Nudix hydrolase family.</text>
</comment>
<comment type="caution">
    <text evidence="21">The sequence shown here is derived from an EMBL/GenBank/DDBJ whole genome shotgun (WGS) entry which is preliminary data.</text>
</comment>
<evidence type="ECO:0000256" key="18">
    <source>
        <dbReference type="PIRSR" id="PIRSR603561-2"/>
    </source>
</evidence>
<evidence type="ECO:0000256" key="11">
    <source>
        <dbReference type="ARBA" id="ARBA00036904"/>
    </source>
</evidence>
<dbReference type="PROSITE" id="PS51462">
    <property type="entry name" value="NUDIX"/>
    <property type="match status" value="1"/>
</dbReference>
<dbReference type="InterPro" id="IPR003561">
    <property type="entry name" value="Mutator_MutT"/>
</dbReference>
<keyword evidence="5 18" id="KW-0479">Metal-binding</keyword>
<evidence type="ECO:0000256" key="4">
    <source>
        <dbReference type="ARBA" id="ARBA00022705"/>
    </source>
</evidence>
<dbReference type="GO" id="GO:0044715">
    <property type="term" value="F:8-oxo-dGDP phosphatase activity"/>
    <property type="evidence" value="ECO:0007669"/>
    <property type="project" value="TreeGrafter"/>
</dbReference>
<dbReference type="GO" id="GO:0046872">
    <property type="term" value="F:metal ion binding"/>
    <property type="evidence" value="ECO:0007669"/>
    <property type="project" value="UniProtKB-KW"/>
</dbReference>
<feature type="domain" description="Nudix hydrolase" evidence="20">
    <location>
        <begin position="1"/>
        <end position="125"/>
    </location>
</feature>
<keyword evidence="9" id="KW-0234">DNA repair</keyword>
<dbReference type="InterPro" id="IPR000086">
    <property type="entry name" value="NUDIX_hydrolase_dom"/>
</dbReference>
<protein>
    <recommendedName>
        <fullName evidence="13">8-oxo-dGTP diphosphatase</fullName>
        <ecNumber evidence="12">3.6.1.55</ecNumber>
    </recommendedName>
    <alternativeName>
        <fullName evidence="16">7,8-dihydro-8-oxoguanine-triphosphatase</fullName>
    </alternativeName>
    <alternativeName>
        <fullName evidence="15">Mutator protein MutT</fullName>
    </alternativeName>
    <alternativeName>
        <fullName evidence="14">dGTP pyrophosphohydrolase</fullName>
    </alternativeName>
</protein>
<dbReference type="EC" id="3.6.1.55" evidence="12"/>
<organism evidence="21 22">
    <name type="scientific">Sphingomonas metalli</name>
    <dbReference type="NCBI Taxonomy" id="1779358"/>
    <lineage>
        <taxon>Bacteria</taxon>
        <taxon>Pseudomonadati</taxon>
        <taxon>Pseudomonadota</taxon>
        <taxon>Alphaproteobacteria</taxon>
        <taxon>Sphingomonadales</taxon>
        <taxon>Sphingomonadaceae</taxon>
        <taxon>Sphingomonas</taxon>
    </lineage>
</organism>
<dbReference type="AlphaFoldDB" id="A0A916SXC5"/>
<evidence type="ECO:0000256" key="12">
    <source>
        <dbReference type="ARBA" id="ARBA00038905"/>
    </source>
</evidence>
<keyword evidence="7 19" id="KW-0378">Hydrolase</keyword>
<dbReference type="GO" id="GO:0008413">
    <property type="term" value="F:8-oxo-7,8-dihydroguanosine triphosphate pyrophosphatase activity"/>
    <property type="evidence" value="ECO:0007669"/>
    <property type="project" value="InterPro"/>
</dbReference>
<evidence type="ECO:0000256" key="1">
    <source>
        <dbReference type="ARBA" id="ARBA00001946"/>
    </source>
</evidence>
<comment type="catalytic activity">
    <reaction evidence="10">
        <text>8-oxo-dGTP + H2O = 8-oxo-dGMP + diphosphate + H(+)</text>
        <dbReference type="Rhea" id="RHEA:31575"/>
        <dbReference type="ChEBI" id="CHEBI:15377"/>
        <dbReference type="ChEBI" id="CHEBI:15378"/>
        <dbReference type="ChEBI" id="CHEBI:33019"/>
        <dbReference type="ChEBI" id="CHEBI:63224"/>
        <dbReference type="ChEBI" id="CHEBI:77896"/>
        <dbReference type="EC" id="3.6.1.55"/>
    </reaction>
</comment>
<dbReference type="PANTHER" id="PTHR47707">
    <property type="entry name" value="8-OXO-DGTP DIPHOSPHATASE"/>
    <property type="match status" value="1"/>
</dbReference>
<dbReference type="PRINTS" id="PR00502">
    <property type="entry name" value="NUDIXFAMILY"/>
</dbReference>
<evidence type="ECO:0000256" key="9">
    <source>
        <dbReference type="ARBA" id="ARBA00023204"/>
    </source>
</evidence>
<dbReference type="PROSITE" id="PS00893">
    <property type="entry name" value="NUDIX_BOX"/>
    <property type="match status" value="1"/>
</dbReference>
<feature type="binding site" evidence="18">
    <location>
        <position position="34"/>
    </location>
    <ligand>
        <name>Mg(2+)</name>
        <dbReference type="ChEBI" id="CHEBI:18420"/>
    </ligand>
</feature>
<evidence type="ECO:0000313" key="22">
    <source>
        <dbReference type="Proteomes" id="UP000623067"/>
    </source>
</evidence>
<comment type="catalytic activity">
    <reaction evidence="11">
        <text>8-oxo-GTP + H2O = 8-oxo-GMP + diphosphate + H(+)</text>
        <dbReference type="Rhea" id="RHEA:67616"/>
        <dbReference type="ChEBI" id="CHEBI:15377"/>
        <dbReference type="ChEBI" id="CHEBI:15378"/>
        <dbReference type="ChEBI" id="CHEBI:33019"/>
        <dbReference type="ChEBI" id="CHEBI:143553"/>
        <dbReference type="ChEBI" id="CHEBI:145694"/>
    </reaction>
</comment>
<dbReference type="PANTHER" id="PTHR47707:SF1">
    <property type="entry name" value="NUDIX HYDROLASE FAMILY PROTEIN"/>
    <property type="match status" value="1"/>
</dbReference>
<dbReference type="GO" id="GO:0044716">
    <property type="term" value="F:8-oxo-GDP phosphatase activity"/>
    <property type="evidence" value="ECO:0007669"/>
    <property type="project" value="TreeGrafter"/>
</dbReference>
<dbReference type="GO" id="GO:0006260">
    <property type="term" value="P:DNA replication"/>
    <property type="evidence" value="ECO:0007669"/>
    <property type="project" value="UniProtKB-KW"/>
</dbReference>
<dbReference type="Proteomes" id="UP000623067">
    <property type="component" value="Unassembled WGS sequence"/>
</dbReference>
<reference evidence="21" key="2">
    <citation type="submission" date="2020-09" db="EMBL/GenBank/DDBJ databases">
        <authorList>
            <person name="Sun Q."/>
            <person name="Zhou Y."/>
        </authorList>
    </citation>
    <scope>NUCLEOTIDE SEQUENCE</scope>
    <source>
        <strain evidence="21">CGMCC 1.15330</strain>
    </source>
</reference>
<keyword evidence="3" id="KW-0515">Mutator protein</keyword>
<evidence type="ECO:0000256" key="17">
    <source>
        <dbReference type="PIRSR" id="PIRSR603561-1"/>
    </source>
</evidence>
<dbReference type="GO" id="GO:0035539">
    <property type="term" value="F:8-oxo-7,8-dihydrodeoxyguanosine triphosphate pyrophosphatase activity"/>
    <property type="evidence" value="ECO:0007669"/>
    <property type="project" value="UniProtKB-EC"/>
</dbReference>
<dbReference type="SUPFAM" id="SSF55811">
    <property type="entry name" value="Nudix"/>
    <property type="match status" value="1"/>
</dbReference>
<dbReference type="CDD" id="cd03425">
    <property type="entry name" value="NUDIX_MutT_NudA_like"/>
    <property type="match status" value="1"/>
</dbReference>
<name>A0A916SXC5_9SPHN</name>
<evidence type="ECO:0000259" key="20">
    <source>
        <dbReference type="PROSITE" id="PS51462"/>
    </source>
</evidence>
<feature type="binding site" evidence="17">
    <location>
        <position position="20"/>
    </location>
    <ligand>
        <name>8-oxo-dGTP</name>
        <dbReference type="ChEBI" id="CHEBI:77896"/>
    </ligand>
</feature>
<keyword evidence="8 18" id="KW-0460">Magnesium</keyword>
<dbReference type="NCBIfam" id="TIGR00586">
    <property type="entry name" value="mutt"/>
    <property type="match status" value="1"/>
</dbReference>
<evidence type="ECO:0000256" key="2">
    <source>
        <dbReference type="ARBA" id="ARBA00005582"/>
    </source>
</evidence>
<evidence type="ECO:0000256" key="19">
    <source>
        <dbReference type="RuleBase" id="RU003476"/>
    </source>
</evidence>
<sequence>MKQVAAAILERDGTVLVARRAEGQAMAGAWEFPGGKLEPGETPADCMVRELREELGIAVAAGEELTRVVHRYPGGAIELIAIRATWLSGEIGLTVHDAVRWVAPADLAALDLLPADVPVARRLAEG</sequence>
<accession>A0A916SXC5</accession>
<keyword evidence="4" id="KW-0235">DNA replication</keyword>
<evidence type="ECO:0000256" key="6">
    <source>
        <dbReference type="ARBA" id="ARBA00022763"/>
    </source>
</evidence>
<evidence type="ECO:0000256" key="15">
    <source>
        <dbReference type="ARBA" id="ARBA00041979"/>
    </source>
</evidence>
<evidence type="ECO:0000256" key="10">
    <source>
        <dbReference type="ARBA" id="ARBA00035861"/>
    </source>
</evidence>
<keyword evidence="22" id="KW-1185">Reference proteome</keyword>
<evidence type="ECO:0000256" key="14">
    <source>
        <dbReference type="ARBA" id="ARBA00041592"/>
    </source>
</evidence>
<dbReference type="InterPro" id="IPR047127">
    <property type="entry name" value="MutT-like"/>
</dbReference>
<comment type="cofactor">
    <cofactor evidence="1 18">
        <name>Mg(2+)</name>
        <dbReference type="ChEBI" id="CHEBI:18420"/>
    </cofactor>
</comment>
<dbReference type="InterPro" id="IPR015797">
    <property type="entry name" value="NUDIX_hydrolase-like_dom_sf"/>
</dbReference>
<feature type="binding site" evidence="17">
    <location>
        <begin position="31"/>
        <end position="34"/>
    </location>
    <ligand>
        <name>8-oxo-dGTP</name>
        <dbReference type="ChEBI" id="CHEBI:77896"/>
    </ligand>
</feature>
<proteinExistence type="inferred from homology"/>
<reference evidence="21" key="1">
    <citation type="journal article" date="2014" name="Int. J. Syst. Evol. Microbiol.">
        <title>Complete genome sequence of Corynebacterium casei LMG S-19264T (=DSM 44701T), isolated from a smear-ripened cheese.</title>
        <authorList>
            <consortium name="US DOE Joint Genome Institute (JGI-PGF)"/>
            <person name="Walter F."/>
            <person name="Albersmeier A."/>
            <person name="Kalinowski J."/>
            <person name="Ruckert C."/>
        </authorList>
    </citation>
    <scope>NUCLEOTIDE SEQUENCE</scope>
    <source>
        <strain evidence="21">CGMCC 1.15330</strain>
    </source>
</reference>
<dbReference type="GO" id="GO:0006281">
    <property type="term" value="P:DNA repair"/>
    <property type="evidence" value="ECO:0007669"/>
    <property type="project" value="UniProtKB-KW"/>
</dbReference>
<dbReference type="RefSeq" id="WP_188657571.1">
    <property type="nucleotide sequence ID" value="NZ_BMIH01000001.1"/>
</dbReference>
<evidence type="ECO:0000256" key="3">
    <source>
        <dbReference type="ARBA" id="ARBA00022457"/>
    </source>
</evidence>
<dbReference type="Gene3D" id="3.90.79.10">
    <property type="entry name" value="Nucleoside Triphosphate Pyrophosphohydrolase"/>
    <property type="match status" value="1"/>
</dbReference>
<gene>
    <name evidence="21" type="ORF">GCM10011380_09940</name>
</gene>
<evidence type="ECO:0000256" key="16">
    <source>
        <dbReference type="ARBA" id="ARBA00042798"/>
    </source>
</evidence>
<evidence type="ECO:0000256" key="8">
    <source>
        <dbReference type="ARBA" id="ARBA00022842"/>
    </source>
</evidence>
<keyword evidence="6" id="KW-0227">DNA damage</keyword>
<evidence type="ECO:0000256" key="7">
    <source>
        <dbReference type="ARBA" id="ARBA00022801"/>
    </source>
</evidence>
<dbReference type="InterPro" id="IPR020476">
    <property type="entry name" value="Nudix_hydrolase"/>
</dbReference>
<feature type="binding site" evidence="18">
    <location>
        <position position="54"/>
    </location>
    <ligand>
        <name>Mg(2+)</name>
        <dbReference type="ChEBI" id="CHEBI:18420"/>
    </ligand>
</feature>